<keyword evidence="1" id="KW-0472">Membrane</keyword>
<dbReference type="RefSeq" id="WP_042496105.1">
    <property type="nucleotide sequence ID" value="NZ_BBNU01000003.1"/>
</dbReference>
<feature type="transmembrane region" description="Helical" evidence="1">
    <location>
        <begin position="104"/>
        <end position="124"/>
    </location>
</feature>
<evidence type="ECO:0000313" key="3">
    <source>
        <dbReference type="EMBL" id="TDY62293.1"/>
    </source>
</evidence>
<dbReference type="STRING" id="221126.SAMN04489722_103219"/>
<accession>A0A090WN36</accession>
<reference evidence="2 4" key="1">
    <citation type="journal article" date="2014" name="Genome Announc.">
        <title>Draft Genome Sequences of Marine Flavobacterium Algibacter lectus Strains SS8 and NR4.</title>
        <authorList>
            <person name="Takatani N."/>
            <person name="Nakanishi M."/>
            <person name="Meirelles P."/>
            <person name="Mino S."/>
            <person name="Suda W."/>
            <person name="Oshima K."/>
            <person name="Hattori M."/>
            <person name="Ohkuma M."/>
            <person name="Hosokawa M."/>
            <person name="Miyashita K."/>
            <person name="Thompson F.L."/>
            <person name="Niwa A."/>
            <person name="Sawabe T."/>
            <person name="Sawabe T."/>
        </authorList>
    </citation>
    <scope>NUCLEOTIDE SEQUENCE [LARGE SCALE GENOMIC DNA]</scope>
    <source>
        <strain evidence="2">JCM 19274</strain>
        <strain evidence="4">JCM19274</strain>
    </source>
</reference>
<proteinExistence type="predicted"/>
<keyword evidence="1" id="KW-0812">Transmembrane</keyword>
<gene>
    <name evidence="3" type="ORF">DFQ06_2120</name>
    <name evidence="2" type="ORF">JCM19274_939</name>
</gene>
<evidence type="ECO:0000313" key="2">
    <source>
        <dbReference type="EMBL" id="GAL78475.1"/>
    </source>
</evidence>
<name>A0A090WN36_9FLAO</name>
<dbReference type="EMBL" id="BBNU01000003">
    <property type="protein sequence ID" value="GAL78475.1"/>
    <property type="molecule type" value="Genomic_DNA"/>
</dbReference>
<keyword evidence="5" id="KW-1185">Reference proteome</keyword>
<accession>A0A4R8M9M1</accession>
<dbReference type="Proteomes" id="UP000294824">
    <property type="component" value="Unassembled WGS sequence"/>
</dbReference>
<dbReference type="Proteomes" id="UP000029643">
    <property type="component" value="Unassembled WGS sequence"/>
</dbReference>
<dbReference type="EMBL" id="SORL01000008">
    <property type="protein sequence ID" value="TDY62293.1"/>
    <property type="molecule type" value="Genomic_DNA"/>
</dbReference>
<dbReference type="AlphaFoldDB" id="A0A090WN36"/>
<evidence type="ECO:0000256" key="1">
    <source>
        <dbReference type="SAM" id="Phobius"/>
    </source>
</evidence>
<evidence type="ECO:0000313" key="5">
    <source>
        <dbReference type="Proteomes" id="UP000294824"/>
    </source>
</evidence>
<organism evidence="2 4">
    <name type="scientific">Algibacter lectus</name>
    <dbReference type="NCBI Taxonomy" id="221126"/>
    <lineage>
        <taxon>Bacteria</taxon>
        <taxon>Pseudomonadati</taxon>
        <taxon>Bacteroidota</taxon>
        <taxon>Flavobacteriia</taxon>
        <taxon>Flavobacteriales</taxon>
        <taxon>Flavobacteriaceae</taxon>
        <taxon>Algibacter</taxon>
    </lineage>
</organism>
<protein>
    <submittedName>
        <fullName evidence="3">Putative signal transducing protein</fullName>
    </submittedName>
</protein>
<sequence>MSDTFKTIARFQYSTEAQIIKGRLEADGIRVFLFDNLTIDTDPLVSNAIGGVKLKVLSYQAEEAEHILKSINKFSLDNQGNAIKCPNCKSDKIELYSTIKDVKALFAFIFAFITNIILSALPIYTKHKYRCEACKTEFDVEKVVPLYVVPDAGPTMS</sequence>
<evidence type="ECO:0000313" key="4">
    <source>
        <dbReference type="Proteomes" id="UP000029643"/>
    </source>
</evidence>
<reference evidence="3 5" key="2">
    <citation type="submission" date="2019-03" db="EMBL/GenBank/DDBJ databases">
        <title>Genomic Encyclopedia of Type Strains, Phase III (KMG-III): the genomes of soil and plant-associated and newly described type strains.</title>
        <authorList>
            <person name="Whitman W."/>
        </authorList>
    </citation>
    <scope>NUCLEOTIDE SEQUENCE [LARGE SCALE GENOMIC DNA]</scope>
    <source>
        <strain evidence="3 5">CECT 8301</strain>
    </source>
</reference>
<keyword evidence="1" id="KW-1133">Transmembrane helix</keyword>
<comment type="caution">
    <text evidence="2">The sequence shown here is derived from an EMBL/GenBank/DDBJ whole genome shotgun (WGS) entry which is preliminary data.</text>
</comment>